<accession>A0A8T9Q1G0</accession>
<keyword evidence="2" id="KW-1185">Reference proteome</keyword>
<sequence>MNLLTLLLMLPIGATTNPSAPPPAVRKPAPASSATLFRKFNLAPLWLVSARPAEAQTMLGCMGPQYRPVDVVFEKVRRDAKNPARYYVEGKTRERERLLSFSGTITLSSVQKVKAPYPLASFQASAHYRATGSFRLVEDRAEEAAGVFSGSVVVTFSQTPAGPAYQPSSAYWWTGASIGKAPASPAPGPARLIPGRCAWCGPPTL</sequence>
<gene>
    <name evidence="1" type="ORF">MUN79_21685</name>
</gene>
<name>A0A8T9Q1G0_9BACT</name>
<dbReference type="RefSeq" id="WP_244674645.1">
    <property type="nucleotide sequence ID" value="NZ_CP095046.1"/>
</dbReference>
<dbReference type="Proteomes" id="UP000831796">
    <property type="component" value="Chromosome"/>
</dbReference>
<reference evidence="1" key="1">
    <citation type="submission" date="2022-04" db="EMBL/GenBank/DDBJ databases">
        <title>Hymenobacter sp. isolated from the air.</title>
        <authorList>
            <person name="Won M."/>
            <person name="Lee C.-M."/>
            <person name="Woen H.-Y."/>
            <person name="Kwon S.-W."/>
        </authorList>
    </citation>
    <scope>NUCLEOTIDE SEQUENCE</scope>
    <source>
        <strain evidence="1">5116S-3</strain>
    </source>
</reference>
<dbReference type="AlphaFoldDB" id="A0A8T9Q1G0"/>
<dbReference type="EMBL" id="CP095046">
    <property type="protein sequence ID" value="UOQ71237.1"/>
    <property type="molecule type" value="Genomic_DNA"/>
</dbReference>
<evidence type="ECO:0000313" key="1">
    <source>
        <dbReference type="EMBL" id="UOQ71237.1"/>
    </source>
</evidence>
<dbReference type="KEGG" id="hcu:MUN79_21685"/>
<evidence type="ECO:0000313" key="2">
    <source>
        <dbReference type="Proteomes" id="UP000831796"/>
    </source>
</evidence>
<protein>
    <submittedName>
        <fullName evidence="1">Uncharacterized protein</fullName>
    </submittedName>
</protein>
<proteinExistence type="predicted"/>
<organism evidence="1 2">
    <name type="scientific">Hymenobacter cellulosilyticus</name>
    <dbReference type="NCBI Taxonomy" id="2932248"/>
    <lineage>
        <taxon>Bacteria</taxon>
        <taxon>Pseudomonadati</taxon>
        <taxon>Bacteroidota</taxon>
        <taxon>Cytophagia</taxon>
        <taxon>Cytophagales</taxon>
        <taxon>Hymenobacteraceae</taxon>
        <taxon>Hymenobacter</taxon>
    </lineage>
</organism>